<proteinExistence type="predicted"/>
<sequence>MQKFLSLLFSRRALAVVGVLVLALLVWFVGPLVSFDTLRPLASVGSRVVTIALLLMLLVLWLVNWSMSIIGISVLCLAIGFVTPLLALGDVHPFAPLWVRLTLIGFILLMYALYGLYRLWRALRMDEQLLRRFLHPRGEEVPVAGEIKADLRTVNHIVTQAIRQLRQLRVDMPGWRKIFEGKRFLYELPWFMVVGSPGDGKTTALLNTGLQFPLAEQMEQTSRILTVPGGGTLHCDWWFTNEAVLIDTAGRYARHDDGGEVSAAQRNAGEWQGFLGLLRKHRPGAPLNGVILTLNVADLTAQSPAERLAACAALRARLAELRETLGIRFPVYLVVTKMDLLPGFSEYFRTLTSHLRAQIWGFTLPYSRRRKAGDPQALHAACAQELARLTLRLDQGLDTRLQEEYDLKSRQRLYTFPREFAALGEPLLEAIEQIFLDSKFDATQLNNTLRGVFFTSAAQAQADAVADQLSIWQRFVRAIKTARGESSASLPHALPDGNRSYFLHDLLTQFIFREAHLVEPNLQWAWRYRLLRLGGHLLVLVLAFLLWQGMQTSQQTNGDYLNEISARATRLDGEVKAYTGKPAMAPVPALLDSSRELSAWPELDPDAPPLTWRYGLYSVPPVTDSVASLYNRLLDQLLLPPLVKRMEYVLADAIARQDSKAAYDALRIYLLLNLDKDHEDKYNAAEIQSWVINDLGNSDSVAGFGGRAAVLTHIEALFDGSRMVHSPYEKNEALIRQARAFLDGHTSTERIYARALAAMESEAPQEFTLVRAVGADAGTVFVRSNGAPLDRGVPGIFTREGYRELFDKRLPEFVAAATANDGWVMGRESTPKKLTDSLRSQIPGQEQSVAREVRRLYLTEYARRWQDFLDSIHSINSAGEEGSSGLAYDLQVLRTLASPDSPLMRLGKAVVEQTTLVPPPDPQARQKQLAQRASGNAGKVVQTAKLFQDIHPEERLEKTLVDDRFAALREVIAGRTDGGQSGGGTMQIASLLTMLNEYYTQLTIADSALAAGTLPARITAADKLQLEAAKLPAPLKNILLDLTKQGTRKINAGTGDVLNTQMEAMMGDDCRDAIDGRYPFADSPQEVSAEDFNRIFASGGVLDAFWSKQLAPLADTASDPWRYKPTEGNMTLQGPDLTPFQQAKQIRSVFFNSEGGKKFSWSMQISVVDMDPAITELVIDIDGQVLRYAHGPDRPLKVTWPGPRNGSMAEITASPRIRQDTSTLLTGGPWALFHLLDAGKVQETAVRGRYPAMLRMDKEPEFISLALAEWAKKHVVKLAFIQPGKPKKNVFIERFNRTYRTEILNSYLFRTLNEVR</sequence>
<dbReference type="PROSITE" id="PS50994">
    <property type="entry name" value="INTEGRASE"/>
    <property type="match status" value="1"/>
</dbReference>
<dbReference type="InterPro" id="IPR001584">
    <property type="entry name" value="Integrase_cat-core"/>
</dbReference>
<evidence type="ECO:0000256" key="1">
    <source>
        <dbReference type="SAM" id="Phobius"/>
    </source>
</evidence>
<dbReference type="EMBL" id="DAAXHA010000009">
    <property type="protein sequence ID" value="HAG0972236.1"/>
    <property type="molecule type" value="Genomic_DNA"/>
</dbReference>
<feature type="transmembrane region" description="Helical" evidence="1">
    <location>
        <begin position="97"/>
        <end position="117"/>
    </location>
</feature>
<protein>
    <submittedName>
        <fullName evidence="3">Type VI secretion system membrane subunit TssM</fullName>
    </submittedName>
</protein>
<dbReference type="InterPro" id="IPR027417">
    <property type="entry name" value="P-loop_NTPase"/>
</dbReference>
<dbReference type="InterPro" id="IPR012337">
    <property type="entry name" value="RNaseH-like_sf"/>
</dbReference>
<accession>A0A744UUS2</accession>
<reference evidence="3" key="2">
    <citation type="submission" date="2020-02" db="EMBL/GenBank/DDBJ databases">
        <authorList>
            <consortium name="NCBI Pathogen Detection Project"/>
        </authorList>
    </citation>
    <scope>NUCLEOTIDE SEQUENCE</scope>
    <source>
        <strain evidence="4">MA.03ba 1577</strain>
        <strain evidence="3">MA.NL_D27</strain>
    </source>
</reference>
<dbReference type="NCBIfam" id="TIGR03348">
    <property type="entry name" value="VI_IcmF"/>
    <property type="match status" value="1"/>
</dbReference>
<dbReference type="InterPro" id="IPR017731">
    <property type="entry name" value="TssM1-like"/>
</dbReference>
<evidence type="ECO:0000313" key="3">
    <source>
        <dbReference type="EMBL" id="HAF2860868.1"/>
    </source>
</evidence>
<dbReference type="SUPFAM" id="SSF53098">
    <property type="entry name" value="Ribonuclease H-like"/>
    <property type="match status" value="1"/>
</dbReference>
<feature type="transmembrane region" description="Helical" evidence="1">
    <location>
        <begin position="530"/>
        <end position="547"/>
    </location>
</feature>
<dbReference type="Gene3D" id="3.30.420.10">
    <property type="entry name" value="Ribonuclease H-like superfamily/Ribonuclease H"/>
    <property type="match status" value="1"/>
</dbReference>
<evidence type="ECO:0000259" key="2">
    <source>
        <dbReference type="PROSITE" id="PS50994"/>
    </source>
</evidence>
<organism evidence="3">
    <name type="scientific">Salmonella enterica</name>
    <name type="common">Salmonella choleraesuis</name>
    <dbReference type="NCBI Taxonomy" id="28901"/>
    <lineage>
        <taxon>Bacteria</taxon>
        <taxon>Pseudomonadati</taxon>
        <taxon>Pseudomonadota</taxon>
        <taxon>Gammaproteobacteria</taxon>
        <taxon>Enterobacterales</taxon>
        <taxon>Enterobacteriaceae</taxon>
        <taxon>Salmonella</taxon>
    </lineage>
</organism>
<dbReference type="GO" id="GO:0015074">
    <property type="term" value="P:DNA integration"/>
    <property type="evidence" value="ECO:0007669"/>
    <property type="project" value="InterPro"/>
</dbReference>
<gene>
    <name evidence="3" type="primary">tssM</name>
    <name evidence="3" type="ORF">G8K68_003851</name>
    <name evidence="4" type="ORF">G8S61_003632</name>
</gene>
<dbReference type="Pfam" id="PF14331">
    <property type="entry name" value="IcmF-related_N"/>
    <property type="match status" value="1"/>
</dbReference>
<dbReference type="InterPro" id="IPR036397">
    <property type="entry name" value="RNaseH_sf"/>
</dbReference>
<feature type="transmembrane region" description="Helical" evidence="1">
    <location>
        <begin position="70"/>
        <end position="91"/>
    </location>
</feature>
<name>A0A744UUS2_SALER</name>
<feature type="transmembrane region" description="Helical" evidence="1">
    <location>
        <begin position="44"/>
        <end position="63"/>
    </location>
</feature>
<dbReference type="InterPro" id="IPR010623">
    <property type="entry name" value="IcmF_C"/>
</dbReference>
<feature type="domain" description="Integrase catalytic" evidence="2">
    <location>
        <begin position="1241"/>
        <end position="1316"/>
    </location>
</feature>
<comment type="caution">
    <text evidence="3">The sequence shown here is derived from an EMBL/GenBank/DDBJ whole genome shotgun (WGS) entry which is preliminary data.</text>
</comment>
<dbReference type="PANTHER" id="PTHR36153">
    <property type="entry name" value="INNER MEMBRANE PROTEIN-RELATED"/>
    <property type="match status" value="1"/>
</dbReference>
<dbReference type="PANTHER" id="PTHR36153:SF1">
    <property type="entry name" value="TYPE VI SECRETION SYSTEM COMPONENT TSSM1"/>
    <property type="match status" value="1"/>
</dbReference>
<keyword evidence="1" id="KW-0472">Membrane</keyword>
<reference evidence="3" key="1">
    <citation type="journal article" date="2018" name="Genome Biol.">
        <title>SKESA: strategic k-mer extension for scrupulous assemblies.</title>
        <authorList>
            <person name="Souvorov A."/>
            <person name="Agarwala R."/>
            <person name="Lipman D.J."/>
        </authorList>
    </citation>
    <scope>NUCLEOTIDE SEQUENCE</scope>
    <source>
        <strain evidence="4">MA.03ba 1577</strain>
        <strain evidence="3">MA.NL_D27</strain>
    </source>
</reference>
<dbReference type="Pfam" id="PF06761">
    <property type="entry name" value="IcmF-related"/>
    <property type="match status" value="1"/>
</dbReference>
<keyword evidence="1" id="KW-0812">Transmembrane</keyword>
<dbReference type="Pfam" id="PF13683">
    <property type="entry name" value="rve_3"/>
    <property type="match status" value="1"/>
</dbReference>
<feature type="transmembrane region" description="Helical" evidence="1">
    <location>
        <begin position="12"/>
        <end position="32"/>
    </location>
</feature>
<dbReference type="InterPro" id="IPR053156">
    <property type="entry name" value="T6SS_TssM-like"/>
</dbReference>
<dbReference type="EMBL" id="DAAUHJ010000008">
    <property type="protein sequence ID" value="HAF2860868.1"/>
    <property type="molecule type" value="Genomic_DNA"/>
</dbReference>
<dbReference type="SUPFAM" id="SSF52540">
    <property type="entry name" value="P-loop containing nucleoside triphosphate hydrolases"/>
    <property type="match status" value="1"/>
</dbReference>
<dbReference type="InterPro" id="IPR009612">
    <property type="entry name" value="IcmF-rel"/>
</dbReference>
<dbReference type="InterPro" id="IPR025743">
    <property type="entry name" value="TssM1_N"/>
</dbReference>
<keyword evidence="1" id="KW-1133">Transmembrane helix</keyword>
<dbReference type="GO" id="GO:0003676">
    <property type="term" value="F:nucleic acid binding"/>
    <property type="evidence" value="ECO:0007669"/>
    <property type="project" value="InterPro"/>
</dbReference>
<evidence type="ECO:0000313" key="4">
    <source>
        <dbReference type="EMBL" id="HAG0972236.1"/>
    </source>
</evidence>
<dbReference type="Pfam" id="PF06744">
    <property type="entry name" value="IcmF_C"/>
    <property type="match status" value="1"/>
</dbReference>